<dbReference type="Gene3D" id="1.10.560.10">
    <property type="entry name" value="GroEL-like equatorial domain"/>
    <property type="match status" value="1"/>
</dbReference>
<proteinExistence type="inferred from homology"/>
<dbReference type="PROSITE" id="PS00751">
    <property type="entry name" value="TCP1_2"/>
    <property type="match status" value="1"/>
</dbReference>
<keyword evidence="5" id="KW-0378">Hydrolase</keyword>
<name>A0A2K5N9K4_CERAT</name>
<dbReference type="GO" id="GO:0140662">
    <property type="term" value="F:ATP-dependent protein folding chaperone"/>
    <property type="evidence" value="ECO:0007669"/>
    <property type="project" value="InterPro"/>
</dbReference>
<dbReference type="InterPro" id="IPR017998">
    <property type="entry name" value="Chaperone_TCP-1"/>
</dbReference>
<organism evidence="12 13">
    <name type="scientific">Cercocebus atys</name>
    <name type="common">Sooty mangabey</name>
    <name type="synonym">Cercocebus torquatus atys</name>
    <dbReference type="NCBI Taxonomy" id="9531"/>
    <lineage>
        <taxon>Eukaryota</taxon>
        <taxon>Metazoa</taxon>
        <taxon>Chordata</taxon>
        <taxon>Craniata</taxon>
        <taxon>Vertebrata</taxon>
        <taxon>Euteleostomi</taxon>
        <taxon>Mammalia</taxon>
        <taxon>Eutheria</taxon>
        <taxon>Euarchontoglires</taxon>
        <taxon>Primates</taxon>
        <taxon>Haplorrhini</taxon>
        <taxon>Catarrhini</taxon>
        <taxon>Cercopithecidae</taxon>
        <taxon>Cercopithecinae</taxon>
        <taxon>Cercocebus</taxon>
    </lineage>
</organism>
<dbReference type="InterPro" id="IPR002194">
    <property type="entry name" value="Chaperonin_TCP-1_CS"/>
</dbReference>
<evidence type="ECO:0000256" key="7">
    <source>
        <dbReference type="ARBA" id="ARBA00022990"/>
    </source>
</evidence>
<dbReference type="FunFam" id="3.50.7.10:FF:000004">
    <property type="entry name" value="T-complex protein 1 subunit zeta"/>
    <property type="match status" value="1"/>
</dbReference>
<dbReference type="AlphaFoldDB" id="A0A2K5N9K4"/>
<evidence type="ECO:0000256" key="10">
    <source>
        <dbReference type="ARBA" id="ARBA00093360"/>
    </source>
</evidence>
<dbReference type="Pfam" id="PF00118">
    <property type="entry name" value="Cpn60_TCP1"/>
    <property type="match status" value="1"/>
</dbReference>
<dbReference type="PROSITE" id="PS00995">
    <property type="entry name" value="TCP1_3"/>
    <property type="match status" value="1"/>
</dbReference>
<dbReference type="InterPro" id="IPR002423">
    <property type="entry name" value="Cpn60/GroEL/TCP-1"/>
</dbReference>
<comment type="function">
    <text evidence="10">Component of the chaperonin-containing T-complex (TRiC), a molecular chaperone complex that assists the folding of actin, tubulin and other proteins upon ATP hydrolysis. The TRiC complex mediates the folding of WRAP53/TCAB1, thereby regulating telomere maintenance. As part of the TRiC complex may play a role in the assembly of BBSome, a complex involved in ciliogenesis regulating transports vesicles to the cilia.</text>
</comment>
<evidence type="ECO:0000256" key="9">
    <source>
        <dbReference type="ARBA" id="ARBA00049360"/>
    </source>
</evidence>
<comment type="catalytic activity">
    <reaction evidence="9">
        <text>ATP + H2O = ADP + phosphate + H(+)</text>
        <dbReference type="Rhea" id="RHEA:13065"/>
        <dbReference type="ChEBI" id="CHEBI:15377"/>
        <dbReference type="ChEBI" id="CHEBI:15378"/>
        <dbReference type="ChEBI" id="CHEBI:30616"/>
        <dbReference type="ChEBI" id="CHEBI:43474"/>
        <dbReference type="ChEBI" id="CHEBI:456216"/>
    </reaction>
</comment>
<evidence type="ECO:0000256" key="11">
    <source>
        <dbReference type="RuleBase" id="RU004187"/>
    </source>
</evidence>
<dbReference type="Proteomes" id="UP000233060">
    <property type="component" value="Unassembled WGS sequence"/>
</dbReference>
<protein>
    <submittedName>
        <fullName evidence="12">Chaperonin containing TCP1 subunit 6B</fullName>
    </submittedName>
</protein>
<dbReference type="GO" id="GO:0016887">
    <property type="term" value="F:ATP hydrolysis activity"/>
    <property type="evidence" value="ECO:0007669"/>
    <property type="project" value="InterPro"/>
</dbReference>
<dbReference type="PANTHER" id="PTHR11353">
    <property type="entry name" value="CHAPERONIN"/>
    <property type="match status" value="1"/>
</dbReference>
<dbReference type="PROSITE" id="PS00750">
    <property type="entry name" value="TCP1_1"/>
    <property type="match status" value="1"/>
</dbReference>
<evidence type="ECO:0000256" key="1">
    <source>
        <dbReference type="ARBA" id="ARBA00004496"/>
    </source>
</evidence>
<dbReference type="GO" id="GO:0005524">
    <property type="term" value="F:ATP binding"/>
    <property type="evidence" value="ECO:0007669"/>
    <property type="project" value="UniProtKB-KW"/>
</dbReference>
<evidence type="ECO:0000256" key="3">
    <source>
        <dbReference type="ARBA" id="ARBA00022490"/>
    </source>
</evidence>
<evidence type="ECO:0000313" key="13">
    <source>
        <dbReference type="Proteomes" id="UP000233060"/>
    </source>
</evidence>
<keyword evidence="3" id="KW-0963">Cytoplasm</keyword>
<dbReference type="FunFam" id="3.30.260.10:FF:000029">
    <property type="entry name" value="Chaperonin containing TCP1 subunit 6B"/>
    <property type="match status" value="1"/>
</dbReference>
<evidence type="ECO:0000256" key="5">
    <source>
        <dbReference type="ARBA" id="ARBA00022801"/>
    </source>
</evidence>
<dbReference type="InterPro" id="IPR027410">
    <property type="entry name" value="TCP-1-like_intermed_sf"/>
</dbReference>
<keyword evidence="8 11" id="KW-0143">Chaperone</keyword>
<comment type="similarity">
    <text evidence="2 11">Belongs to the TCP-1 chaperonin family.</text>
</comment>
<dbReference type="SUPFAM" id="SSF48592">
    <property type="entry name" value="GroEL equatorial domain-like"/>
    <property type="match status" value="1"/>
</dbReference>
<evidence type="ECO:0000256" key="2">
    <source>
        <dbReference type="ARBA" id="ARBA00008020"/>
    </source>
</evidence>
<keyword evidence="6 11" id="KW-0067">ATP-binding</keyword>
<keyword evidence="4 11" id="KW-0547">Nucleotide-binding</keyword>
<dbReference type="GO" id="GO:0051082">
    <property type="term" value="F:unfolded protein binding"/>
    <property type="evidence" value="ECO:0007669"/>
    <property type="project" value="InterPro"/>
</dbReference>
<dbReference type="FunFam" id="3.30.260.10:FF:000017">
    <property type="entry name" value="T-complex protein 1 subunit zeta"/>
    <property type="match status" value="1"/>
</dbReference>
<dbReference type="FunFam" id="1.10.560.10:FF:000038">
    <property type="entry name" value="Chaperonin containing TCP1 subunit 6B"/>
    <property type="match status" value="1"/>
</dbReference>
<dbReference type="PRINTS" id="PR00304">
    <property type="entry name" value="TCOMPLEXTCP1"/>
</dbReference>
<dbReference type="InterPro" id="IPR027413">
    <property type="entry name" value="GROEL-like_equatorial_sf"/>
</dbReference>
<sequence>MAAIKAVNSKAEVARAQAALSVNICAARGLQDVLRTNLGPKGTMKMLVSGAGDIKLTKDGNVLLQEMQIQHPTASLIAKVATAQDDVTGDGTTSNVLIIGELLKQADLYISEGLHPRIITEGFEAAKIKALEVLEEVKVTKEMKRKILLDVARTSLRTKVHAELADVLTEAVVDSVLAVRRPGYPIDLFMVEIMEMKHKLGTDTKEVSSGFFYKTAEEKEKLVKAERKFIEDRVQKIIDLKDKVCAQSNKGFVIINQKGIDPFSLDTLAKHGIVALRRAKRRNMERLSLACGGMAVNSFEDLTVDCLGHAGLVYEYTLGEEKFTFIEECVNPHSVTLLVRGPNKHTLTQIKDAIRDGLRAIKNAIEDGCMVPGAGAIEVAMAEALVTYKNSIKGRARLGVQAFADALLIIPKVLAQNAGYDPQETLVKVQAEHVESKQLVGIDLNTGEPMVAADAGVWDNYCVKKQLLHSCTVIATNILLVDEIMRAGMSSLKG</sequence>
<accession>A0A2K5N9K4</accession>
<comment type="subcellular location">
    <subcellularLocation>
        <location evidence="1">Cytoplasm</location>
    </subcellularLocation>
</comment>
<keyword evidence="13" id="KW-1185">Reference proteome</keyword>
<keyword evidence="7" id="KW-0007">Acetylation</keyword>
<dbReference type="FunFam" id="1.10.560.10:FF:000022">
    <property type="entry name" value="T-complex protein 1 subunit zeta"/>
    <property type="match status" value="1"/>
</dbReference>
<dbReference type="SUPFAM" id="SSF54849">
    <property type="entry name" value="GroEL-intermediate domain like"/>
    <property type="match status" value="1"/>
</dbReference>
<dbReference type="Gene3D" id="3.30.260.10">
    <property type="entry name" value="TCP-1-like chaperonin intermediate domain"/>
    <property type="match status" value="1"/>
</dbReference>
<dbReference type="CDD" id="cd03342">
    <property type="entry name" value="TCP1_zeta"/>
    <property type="match status" value="1"/>
</dbReference>
<gene>
    <name evidence="12" type="primary">CCT6B</name>
</gene>
<dbReference type="SUPFAM" id="SSF52029">
    <property type="entry name" value="GroEL apical domain-like"/>
    <property type="match status" value="1"/>
</dbReference>
<dbReference type="InterPro" id="IPR027409">
    <property type="entry name" value="GroEL-like_apical_dom_sf"/>
</dbReference>
<dbReference type="InterPro" id="IPR012722">
    <property type="entry name" value="Chap_CCT_zeta"/>
</dbReference>
<dbReference type="Gene3D" id="3.50.7.10">
    <property type="entry name" value="GroEL"/>
    <property type="match status" value="1"/>
</dbReference>
<dbReference type="GeneTree" id="ENSGT00940000156339"/>
<evidence type="ECO:0000313" key="12">
    <source>
        <dbReference type="Ensembl" id="ENSCATP00000034096.1"/>
    </source>
</evidence>
<dbReference type="Ensembl" id="ENSCATT00000058372.1">
    <property type="protein sequence ID" value="ENSCATP00000034096.1"/>
    <property type="gene ID" value="ENSCATG00000039984.1"/>
</dbReference>
<dbReference type="Bgee" id="ENSCATG00000039984">
    <property type="expression patterns" value="Expressed in bone marrow and 11 other cell types or tissues"/>
</dbReference>
<reference evidence="12" key="1">
    <citation type="submission" date="2025-08" db="UniProtKB">
        <authorList>
            <consortium name="Ensembl"/>
        </authorList>
    </citation>
    <scope>IDENTIFICATION</scope>
</reference>
<evidence type="ECO:0000256" key="4">
    <source>
        <dbReference type="ARBA" id="ARBA00022741"/>
    </source>
</evidence>
<evidence type="ECO:0000256" key="8">
    <source>
        <dbReference type="ARBA" id="ARBA00023186"/>
    </source>
</evidence>
<evidence type="ECO:0000256" key="6">
    <source>
        <dbReference type="ARBA" id="ARBA00022840"/>
    </source>
</evidence>
<reference evidence="12" key="2">
    <citation type="submission" date="2025-09" db="UniProtKB">
        <authorList>
            <consortium name="Ensembl"/>
        </authorList>
    </citation>
    <scope>IDENTIFICATION</scope>
</reference>
<dbReference type="GO" id="GO:0005832">
    <property type="term" value="C:chaperonin-containing T-complex"/>
    <property type="evidence" value="ECO:0007669"/>
    <property type="project" value="UniProtKB-ARBA"/>
</dbReference>